<dbReference type="PATRIC" id="fig|55758.3.peg.978"/>
<proteinExistence type="predicted"/>
<dbReference type="Pfam" id="PF02643">
    <property type="entry name" value="DUF192"/>
    <property type="match status" value="1"/>
</dbReference>
<evidence type="ECO:0008006" key="3">
    <source>
        <dbReference type="Google" id="ProtNLM"/>
    </source>
</evidence>
<dbReference type="RefSeq" id="WP_066971866.1">
    <property type="nucleotide sequence ID" value="NZ_LWMT01000149.1"/>
</dbReference>
<comment type="caution">
    <text evidence="1">The sequence shown here is derived from an EMBL/GenBank/DDBJ whole genome shotgun (WGS) entry which is preliminary data.</text>
</comment>
<reference evidence="1 2" key="1">
    <citation type="submission" date="2016-04" db="EMBL/GenBank/DDBJ databases">
        <title>Genome sequence of Methanobrevibacter filiformis DSM 11501.</title>
        <authorList>
            <person name="Poehlein A."/>
            <person name="Seedorf H."/>
            <person name="Daniel R."/>
        </authorList>
    </citation>
    <scope>NUCLEOTIDE SEQUENCE [LARGE SCALE GENOMIC DNA]</scope>
    <source>
        <strain evidence="1 2">DSM 11501</strain>
    </source>
</reference>
<dbReference type="AlphaFoldDB" id="A0A166CG40"/>
<dbReference type="Gene3D" id="2.60.120.1140">
    <property type="entry name" value="Protein of unknown function DUF192"/>
    <property type="match status" value="1"/>
</dbReference>
<dbReference type="STRING" id="55758.MBFIL_08700"/>
<dbReference type="InterPro" id="IPR038695">
    <property type="entry name" value="Saro_0823-like_sf"/>
</dbReference>
<protein>
    <recommendedName>
        <fullName evidence="3">ACR</fullName>
    </recommendedName>
</protein>
<keyword evidence="2" id="KW-1185">Reference proteome</keyword>
<dbReference type="InterPro" id="IPR003795">
    <property type="entry name" value="DUF192"/>
</dbReference>
<accession>A0A166CG40</accession>
<evidence type="ECO:0000313" key="1">
    <source>
        <dbReference type="EMBL" id="KZX14473.1"/>
    </source>
</evidence>
<dbReference type="Proteomes" id="UP000077066">
    <property type="component" value="Unassembled WGS sequence"/>
</dbReference>
<gene>
    <name evidence="1" type="ORF">MBFIL_08700</name>
</gene>
<dbReference type="OrthoDB" id="64208at2157"/>
<sequence length="129" mass="15215">MDLIIRKNEYGPNKLEYPVKIMDSYYSRLKGLMFKNTVEKGLVFKIPKSKTSFTSAIHMFFMLIPIDILFIDENDVIYDMISIKPWKTYQPKYPAKYVIELEKGTIKNNNLSIGDEIHFRGNIDFILEH</sequence>
<organism evidence="1 2">
    <name type="scientific">Methanobrevibacter filiformis</name>
    <dbReference type="NCBI Taxonomy" id="55758"/>
    <lineage>
        <taxon>Archaea</taxon>
        <taxon>Methanobacteriati</taxon>
        <taxon>Methanobacteriota</taxon>
        <taxon>Methanomada group</taxon>
        <taxon>Methanobacteria</taxon>
        <taxon>Methanobacteriales</taxon>
        <taxon>Methanobacteriaceae</taxon>
        <taxon>Methanobrevibacter</taxon>
    </lineage>
</organism>
<evidence type="ECO:0000313" key="2">
    <source>
        <dbReference type="Proteomes" id="UP000077066"/>
    </source>
</evidence>
<dbReference type="PANTHER" id="PTHR37953">
    <property type="entry name" value="UPF0127 PROTEIN MJ1496"/>
    <property type="match status" value="1"/>
</dbReference>
<dbReference type="EMBL" id="LWMT01000149">
    <property type="protein sequence ID" value="KZX14473.1"/>
    <property type="molecule type" value="Genomic_DNA"/>
</dbReference>
<name>A0A166CG40_9EURY</name>
<dbReference type="PANTHER" id="PTHR37953:SF1">
    <property type="entry name" value="UPF0127 PROTEIN MJ1496"/>
    <property type="match status" value="1"/>
</dbReference>